<reference evidence="1 2" key="1">
    <citation type="submission" date="2024-04" db="EMBL/GenBank/DDBJ databases">
        <title>Dissimilatory iodate-reducing microorganisms contribute to the enrichment of iodine in groundwater.</title>
        <authorList>
            <person name="Jiang Z."/>
        </authorList>
    </citation>
    <scope>NUCLEOTIDE SEQUENCE [LARGE SCALE GENOMIC DNA]</scope>
    <source>
        <strain evidence="1 2">NCP973</strain>
    </source>
</reference>
<organism evidence="1 2">
    <name type="scientific">Azonexus hydrophilus</name>
    <dbReference type="NCBI Taxonomy" id="418702"/>
    <lineage>
        <taxon>Bacteria</taxon>
        <taxon>Pseudomonadati</taxon>
        <taxon>Pseudomonadota</taxon>
        <taxon>Betaproteobacteria</taxon>
        <taxon>Rhodocyclales</taxon>
        <taxon>Azonexaceae</taxon>
        <taxon>Azonexus</taxon>
    </lineage>
</organism>
<keyword evidence="2" id="KW-1185">Reference proteome</keyword>
<evidence type="ECO:0000313" key="1">
    <source>
        <dbReference type="EMBL" id="WZJ20133.1"/>
    </source>
</evidence>
<dbReference type="Proteomes" id="UP001479520">
    <property type="component" value="Chromosome"/>
</dbReference>
<dbReference type="RefSeq" id="WP_298397329.1">
    <property type="nucleotide sequence ID" value="NZ_CP151406.1"/>
</dbReference>
<name>A0ABZ2XCN8_9RHOO</name>
<gene>
    <name evidence="1" type="ORF">AADV58_09175</name>
</gene>
<dbReference type="InterPro" id="IPR021317">
    <property type="entry name" value="DUF2917"/>
</dbReference>
<evidence type="ECO:0000313" key="2">
    <source>
        <dbReference type="Proteomes" id="UP001479520"/>
    </source>
</evidence>
<sequence length="107" mass="11528">MKIDLGERELQLREHCPLRLSDASGIIVRCTRGVLWMTITGDAGDIVLASGESYRVRGAGRIVIESIGGDAAVRFEHSASVRLVRAITQIGDKMRHAAAMAVGRLTA</sequence>
<accession>A0ABZ2XCN8</accession>
<protein>
    <submittedName>
        <fullName evidence="1">DUF2917 domain-containing protein</fullName>
    </submittedName>
</protein>
<proteinExistence type="predicted"/>
<dbReference type="EMBL" id="CP151406">
    <property type="protein sequence ID" value="WZJ20133.1"/>
    <property type="molecule type" value="Genomic_DNA"/>
</dbReference>
<dbReference type="Pfam" id="PF11142">
    <property type="entry name" value="DUF2917"/>
    <property type="match status" value="1"/>
</dbReference>